<dbReference type="Pfam" id="PF03840">
    <property type="entry name" value="SecG"/>
    <property type="match status" value="1"/>
</dbReference>
<gene>
    <name evidence="11" type="primary">secG</name>
    <name evidence="11" type="ORF">PAECIP111802_04678</name>
</gene>
<proteinExistence type="inferred from homology"/>
<sequence>MEIALKIILVIASLGLIAAVLLQPGKSAGLSGAISGGAEHLFGKQKARGLELFLSRLTMGLAVVFFVLSLVVAYFVKSV</sequence>
<name>A0ABM8VMP8_9BACL</name>
<keyword evidence="8 10" id="KW-0811">Translocation</keyword>
<keyword evidence="9 10" id="KW-0472">Membrane</keyword>
<evidence type="ECO:0000256" key="8">
    <source>
        <dbReference type="ARBA" id="ARBA00023010"/>
    </source>
</evidence>
<dbReference type="NCBIfam" id="TIGR00810">
    <property type="entry name" value="secG"/>
    <property type="match status" value="1"/>
</dbReference>
<keyword evidence="6 10" id="KW-0653">Protein transport</keyword>
<keyword evidence="7 10" id="KW-1133">Transmembrane helix</keyword>
<comment type="caution">
    <text evidence="11">The sequence shown here is derived from an EMBL/GenBank/DDBJ whole genome shotgun (WGS) entry which is preliminary data.</text>
</comment>
<evidence type="ECO:0000313" key="11">
    <source>
        <dbReference type="EMBL" id="CAG7650259.1"/>
    </source>
</evidence>
<protein>
    <recommendedName>
        <fullName evidence="10">Protein-export membrane protein SecG</fullName>
    </recommendedName>
</protein>
<dbReference type="PANTHER" id="PTHR34182:SF1">
    <property type="entry name" value="PROTEIN-EXPORT MEMBRANE PROTEIN SECG"/>
    <property type="match status" value="1"/>
</dbReference>
<keyword evidence="12" id="KW-1185">Reference proteome</keyword>
<keyword evidence="3 10" id="KW-0813">Transport</keyword>
<dbReference type="PANTHER" id="PTHR34182">
    <property type="entry name" value="PROTEIN-EXPORT MEMBRANE PROTEIN SECG"/>
    <property type="match status" value="1"/>
</dbReference>
<comment type="caution">
    <text evidence="10">Lacks conserved residue(s) required for the propagation of feature annotation.</text>
</comment>
<evidence type="ECO:0000256" key="10">
    <source>
        <dbReference type="RuleBase" id="RU365087"/>
    </source>
</evidence>
<evidence type="ECO:0000256" key="3">
    <source>
        <dbReference type="ARBA" id="ARBA00022448"/>
    </source>
</evidence>
<evidence type="ECO:0000256" key="4">
    <source>
        <dbReference type="ARBA" id="ARBA00022475"/>
    </source>
</evidence>
<dbReference type="Proteomes" id="UP000730618">
    <property type="component" value="Unassembled WGS sequence"/>
</dbReference>
<dbReference type="RefSeq" id="WP_218100952.1">
    <property type="nucleotide sequence ID" value="NZ_CAJVCE010000014.1"/>
</dbReference>
<comment type="similarity">
    <text evidence="2 10">Belongs to the SecG family.</text>
</comment>
<evidence type="ECO:0000256" key="9">
    <source>
        <dbReference type="ARBA" id="ARBA00023136"/>
    </source>
</evidence>
<evidence type="ECO:0000256" key="7">
    <source>
        <dbReference type="ARBA" id="ARBA00022989"/>
    </source>
</evidence>
<evidence type="ECO:0000256" key="5">
    <source>
        <dbReference type="ARBA" id="ARBA00022692"/>
    </source>
</evidence>
<accession>A0ABM8VMP8</accession>
<comment type="subcellular location">
    <subcellularLocation>
        <location evidence="1 10">Cell membrane</location>
        <topology evidence="1 10">Multi-pass membrane protein</topology>
    </subcellularLocation>
</comment>
<keyword evidence="4 10" id="KW-1003">Cell membrane</keyword>
<dbReference type="EMBL" id="CAJVCE010000014">
    <property type="protein sequence ID" value="CAG7650259.1"/>
    <property type="molecule type" value="Genomic_DNA"/>
</dbReference>
<evidence type="ECO:0000256" key="2">
    <source>
        <dbReference type="ARBA" id="ARBA00008445"/>
    </source>
</evidence>
<organism evidence="11 12">
    <name type="scientific">Paenibacillus allorhizosphaerae</name>
    <dbReference type="NCBI Taxonomy" id="2849866"/>
    <lineage>
        <taxon>Bacteria</taxon>
        <taxon>Bacillati</taxon>
        <taxon>Bacillota</taxon>
        <taxon>Bacilli</taxon>
        <taxon>Bacillales</taxon>
        <taxon>Paenibacillaceae</taxon>
        <taxon>Paenibacillus</taxon>
    </lineage>
</organism>
<evidence type="ECO:0000313" key="12">
    <source>
        <dbReference type="Proteomes" id="UP000730618"/>
    </source>
</evidence>
<feature type="transmembrane region" description="Helical" evidence="10">
    <location>
        <begin position="53"/>
        <end position="76"/>
    </location>
</feature>
<keyword evidence="5 10" id="KW-0812">Transmembrane</keyword>
<reference evidence="11 12" key="1">
    <citation type="submission" date="2021-06" db="EMBL/GenBank/DDBJ databases">
        <authorList>
            <person name="Criscuolo A."/>
        </authorList>
    </citation>
    <scope>NUCLEOTIDE SEQUENCE [LARGE SCALE GENOMIC DNA]</scope>
    <source>
        <strain evidence="12">CIP 111802</strain>
    </source>
</reference>
<evidence type="ECO:0000256" key="6">
    <source>
        <dbReference type="ARBA" id="ARBA00022927"/>
    </source>
</evidence>
<dbReference type="InterPro" id="IPR004692">
    <property type="entry name" value="SecG"/>
</dbReference>
<comment type="function">
    <text evidence="10">Involved in protein export. Participates in an early event of protein translocation.</text>
</comment>
<evidence type="ECO:0000256" key="1">
    <source>
        <dbReference type="ARBA" id="ARBA00004651"/>
    </source>
</evidence>